<evidence type="ECO:0000259" key="1">
    <source>
        <dbReference type="Pfam" id="PF05168"/>
    </source>
</evidence>
<reference evidence="3" key="1">
    <citation type="journal article" date="2019" name="Int. J. Syst. Evol. Microbiol.">
        <title>The Global Catalogue of Microorganisms (GCM) 10K type strain sequencing project: providing services to taxonomists for standard genome sequencing and annotation.</title>
        <authorList>
            <consortium name="The Broad Institute Genomics Platform"/>
            <consortium name="The Broad Institute Genome Sequencing Center for Infectious Disease"/>
            <person name="Wu L."/>
            <person name="Ma J."/>
        </authorList>
    </citation>
    <scope>NUCLEOTIDE SEQUENCE [LARGE SCALE GENOMIC DNA]</scope>
    <source>
        <strain evidence="3">JCM 18303</strain>
    </source>
</reference>
<organism evidence="2 3">
    <name type="scientific">Pseudonocardia eucalypti</name>
    <dbReference type="NCBI Taxonomy" id="648755"/>
    <lineage>
        <taxon>Bacteria</taxon>
        <taxon>Bacillati</taxon>
        <taxon>Actinomycetota</taxon>
        <taxon>Actinomycetes</taxon>
        <taxon>Pseudonocardiales</taxon>
        <taxon>Pseudonocardiaceae</taxon>
        <taxon>Pseudonocardia</taxon>
    </lineage>
</organism>
<dbReference type="Proteomes" id="UP001428817">
    <property type="component" value="Unassembled WGS sequence"/>
</dbReference>
<comment type="caution">
    <text evidence="2">The sequence shown here is derived from an EMBL/GenBank/DDBJ whole genome shotgun (WGS) entry which is preliminary data.</text>
</comment>
<dbReference type="Gene3D" id="1.20.120.330">
    <property type="entry name" value="Nucleotidyltransferases domain 2"/>
    <property type="match status" value="1"/>
</dbReference>
<dbReference type="InterPro" id="IPR007842">
    <property type="entry name" value="HEPN_dom"/>
</dbReference>
<dbReference type="Pfam" id="PF05168">
    <property type="entry name" value="HEPN"/>
    <property type="match status" value="1"/>
</dbReference>
<protein>
    <recommendedName>
        <fullName evidence="1">HEPN domain-containing protein</fullName>
    </recommendedName>
</protein>
<gene>
    <name evidence="2" type="ORF">GCM10023321_41550</name>
</gene>
<keyword evidence="3" id="KW-1185">Reference proteome</keyword>
<accession>A0ABP9QD07</accession>
<dbReference type="RefSeq" id="WP_185060471.1">
    <property type="nucleotide sequence ID" value="NZ_BAABJP010000020.1"/>
</dbReference>
<evidence type="ECO:0000313" key="2">
    <source>
        <dbReference type="EMBL" id="GAA5159853.1"/>
    </source>
</evidence>
<dbReference type="EMBL" id="BAABJP010000020">
    <property type="protein sequence ID" value="GAA5159853.1"/>
    <property type="molecule type" value="Genomic_DNA"/>
</dbReference>
<name>A0ABP9QD07_9PSEU</name>
<sequence>MDGVEVSMTLNMTGPAPKDPVTVYHLAQGFYLAGRRCLLSIAVGPRVNQSLVGPAVVNLCLSAELFMKSLLLGEGGAPPKTHKLDALYSLLTEEDRQAVNQYYTESLSTPVLSELLPVVSEYFVKVRYGHEFGVYVLNEYPITVFANALYRHSAIRRDQSNGVEGIQI</sequence>
<feature type="domain" description="HEPN" evidence="1">
    <location>
        <begin position="61"/>
        <end position="132"/>
    </location>
</feature>
<proteinExistence type="predicted"/>
<evidence type="ECO:0000313" key="3">
    <source>
        <dbReference type="Proteomes" id="UP001428817"/>
    </source>
</evidence>